<evidence type="ECO:0000256" key="9">
    <source>
        <dbReference type="SAM" id="Phobius"/>
    </source>
</evidence>
<dbReference type="Pfam" id="PF00067">
    <property type="entry name" value="p450"/>
    <property type="match status" value="1"/>
</dbReference>
<accession>A0AAV5VTT7</accession>
<evidence type="ECO:0000313" key="10">
    <source>
        <dbReference type="EMBL" id="GMT22863.1"/>
    </source>
</evidence>
<keyword evidence="3 7" id="KW-0479">Metal-binding</keyword>
<keyword evidence="9" id="KW-0472">Membrane</keyword>
<comment type="similarity">
    <text evidence="2 8">Belongs to the cytochrome P450 family.</text>
</comment>
<evidence type="ECO:0000256" key="1">
    <source>
        <dbReference type="ARBA" id="ARBA00001971"/>
    </source>
</evidence>
<gene>
    <name evidence="10" type="ORF">PFISCL1PPCAC_14160</name>
</gene>
<keyword evidence="6 8" id="KW-0503">Monooxygenase</keyword>
<dbReference type="Gene3D" id="1.10.630.10">
    <property type="entry name" value="Cytochrome P450"/>
    <property type="match status" value="1"/>
</dbReference>
<dbReference type="InterPro" id="IPR017972">
    <property type="entry name" value="Cyt_P450_CS"/>
</dbReference>
<dbReference type="InterPro" id="IPR036396">
    <property type="entry name" value="Cyt_P450_sf"/>
</dbReference>
<dbReference type="EMBL" id="BTSY01000004">
    <property type="protein sequence ID" value="GMT22863.1"/>
    <property type="molecule type" value="Genomic_DNA"/>
</dbReference>
<dbReference type="GO" id="GO:0016705">
    <property type="term" value="F:oxidoreductase activity, acting on paired donors, with incorporation or reduction of molecular oxygen"/>
    <property type="evidence" value="ECO:0007669"/>
    <property type="project" value="InterPro"/>
</dbReference>
<keyword evidence="11" id="KW-1185">Reference proteome</keyword>
<evidence type="ECO:0000256" key="5">
    <source>
        <dbReference type="ARBA" id="ARBA00023004"/>
    </source>
</evidence>
<evidence type="ECO:0000256" key="8">
    <source>
        <dbReference type="RuleBase" id="RU000461"/>
    </source>
</evidence>
<dbReference type="PANTHER" id="PTHR24284:SF1">
    <property type="entry name" value="CYTOCHROME P450 FAMILY"/>
    <property type="match status" value="1"/>
</dbReference>
<dbReference type="AlphaFoldDB" id="A0AAV5VTT7"/>
<comment type="caution">
    <text evidence="10">The sequence shown here is derived from an EMBL/GenBank/DDBJ whole genome shotgun (WGS) entry which is preliminary data.</text>
</comment>
<sequence>PVYRVPIMLSLLLIAGLSLLVYSIIRYYQYTSRYPKGPFPLPFIGNFLQFDFKAQHKTFQKFGQQQKGIYTMFTPIPFVQINDFATMKEAFVDKGEDFTGRPMNKLFQEAISFAPNAGVINSNGENWREQRRIAITILRDFGMGRNLMEEQVRSSAAAYIEHLEQIDDKENVDMRWPIQVMVANIINEALFGYRYTYEDCKPLVDYVDDFQKLLDQLADSKGFLIGLGFPALASLPVIGWHVFGKFKFGMEQVNRYIVENVERSLKLYKPEDDPTCFVHAYKQRMDQNEHLDETNLLATCSDFFMAGQETTTTTLRWAMLLFAGDHERQEKLRREVHDVVGRDRIPTMADQVKMPYSRACVLELQRFANILNNNVRVTTRDVEIRGSRIPEGTWVHGDIHYVLANDPNFENPTEFRPERYLSEDGKTLRKELVERTIPFSIGKRVCAGEGIARVELFLGLTSTFSHFRISPRPGHPIDLEPPGAIIVPKPQKLRIERV</sequence>
<dbReference type="GO" id="GO:0020037">
    <property type="term" value="F:heme binding"/>
    <property type="evidence" value="ECO:0007669"/>
    <property type="project" value="InterPro"/>
</dbReference>
<evidence type="ECO:0000256" key="2">
    <source>
        <dbReference type="ARBA" id="ARBA00010617"/>
    </source>
</evidence>
<dbReference type="PANTHER" id="PTHR24284">
    <property type="entry name" value="CYTOCHROME P450 FAMILY"/>
    <property type="match status" value="1"/>
</dbReference>
<dbReference type="Proteomes" id="UP001432322">
    <property type="component" value="Unassembled WGS sequence"/>
</dbReference>
<keyword evidence="4 8" id="KW-0560">Oxidoreductase</keyword>
<name>A0AAV5VTT7_9BILA</name>
<organism evidence="10 11">
    <name type="scientific">Pristionchus fissidentatus</name>
    <dbReference type="NCBI Taxonomy" id="1538716"/>
    <lineage>
        <taxon>Eukaryota</taxon>
        <taxon>Metazoa</taxon>
        <taxon>Ecdysozoa</taxon>
        <taxon>Nematoda</taxon>
        <taxon>Chromadorea</taxon>
        <taxon>Rhabditida</taxon>
        <taxon>Rhabditina</taxon>
        <taxon>Diplogasteromorpha</taxon>
        <taxon>Diplogasteroidea</taxon>
        <taxon>Neodiplogasteridae</taxon>
        <taxon>Pristionchus</taxon>
    </lineage>
</organism>
<keyword evidence="5 7" id="KW-0408">Iron</keyword>
<evidence type="ECO:0008006" key="12">
    <source>
        <dbReference type="Google" id="ProtNLM"/>
    </source>
</evidence>
<dbReference type="PRINTS" id="PR00463">
    <property type="entry name" value="EP450I"/>
</dbReference>
<reference evidence="10" key="1">
    <citation type="submission" date="2023-10" db="EMBL/GenBank/DDBJ databases">
        <title>Genome assembly of Pristionchus species.</title>
        <authorList>
            <person name="Yoshida K."/>
            <person name="Sommer R.J."/>
        </authorList>
    </citation>
    <scope>NUCLEOTIDE SEQUENCE</scope>
    <source>
        <strain evidence="10">RS5133</strain>
    </source>
</reference>
<dbReference type="SUPFAM" id="SSF48264">
    <property type="entry name" value="Cytochrome P450"/>
    <property type="match status" value="1"/>
</dbReference>
<evidence type="ECO:0000256" key="7">
    <source>
        <dbReference type="PIRSR" id="PIRSR602401-1"/>
    </source>
</evidence>
<dbReference type="InterPro" id="IPR001128">
    <property type="entry name" value="Cyt_P450"/>
</dbReference>
<dbReference type="GO" id="GO:0005506">
    <property type="term" value="F:iron ion binding"/>
    <property type="evidence" value="ECO:0007669"/>
    <property type="project" value="InterPro"/>
</dbReference>
<evidence type="ECO:0000256" key="3">
    <source>
        <dbReference type="ARBA" id="ARBA00022723"/>
    </source>
</evidence>
<dbReference type="PRINTS" id="PR00385">
    <property type="entry name" value="P450"/>
</dbReference>
<evidence type="ECO:0000256" key="6">
    <source>
        <dbReference type="ARBA" id="ARBA00023033"/>
    </source>
</evidence>
<feature type="transmembrane region" description="Helical" evidence="9">
    <location>
        <begin position="6"/>
        <end position="25"/>
    </location>
</feature>
<evidence type="ECO:0000313" key="11">
    <source>
        <dbReference type="Proteomes" id="UP001432322"/>
    </source>
</evidence>
<dbReference type="FunFam" id="1.10.630.10:FF:000036">
    <property type="entry name" value="CYtochrome P450 family"/>
    <property type="match status" value="1"/>
</dbReference>
<proteinExistence type="inferred from homology"/>
<feature type="transmembrane region" description="Helical" evidence="9">
    <location>
        <begin position="222"/>
        <end position="243"/>
    </location>
</feature>
<keyword evidence="7 8" id="KW-0349">Heme</keyword>
<keyword evidence="9" id="KW-0812">Transmembrane</keyword>
<keyword evidence="9" id="KW-1133">Transmembrane helix</keyword>
<evidence type="ECO:0000256" key="4">
    <source>
        <dbReference type="ARBA" id="ARBA00023002"/>
    </source>
</evidence>
<dbReference type="PROSITE" id="PS00086">
    <property type="entry name" value="CYTOCHROME_P450"/>
    <property type="match status" value="1"/>
</dbReference>
<dbReference type="GO" id="GO:0004497">
    <property type="term" value="F:monooxygenase activity"/>
    <property type="evidence" value="ECO:0007669"/>
    <property type="project" value="UniProtKB-KW"/>
</dbReference>
<dbReference type="InterPro" id="IPR002401">
    <property type="entry name" value="Cyt_P450_E_grp-I"/>
</dbReference>
<protein>
    <recommendedName>
        <fullName evidence="12">Cytochrome P450</fullName>
    </recommendedName>
</protein>
<feature type="non-terminal residue" evidence="10">
    <location>
        <position position="1"/>
    </location>
</feature>
<feature type="binding site" description="axial binding residue" evidence="7">
    <location>
        <position position="446"/>
    </location>
    <ligand>
        <name>heme</name>
        <dbReference type="ChEBI" id="CHEBI:30413"/>
    </ligand>
    <ligandPart>
        <name>Fe</name>
        <dbReference type="ChEBI" id="CHEBI:18248"/>
    </ligandPart>
</feature>
<comment type="cofactor">
    <cofactor evidence="1 7">
        <name>heme</name>
        <dbReference type="ChEBI" id="CHEBI:30413"/>
    </cofactor>
</comment>